<protein>
    <recommendedName>
        <fullName evidence="4">HTH araC/xylS-type domain-containing protein</fullName>
    </recommendedName>
</protein>
<proteinExistence type="predicted"/>
<organism evidence="5 6">
    <name type="scientific">Alcanivorax nanhaiticus</name>
    <dbReference type="NCBI Taxonomy" id="1177154"/>
    <lineage>
        <taxon>Bacteria</taxon>
        <taxon>Pseudomonadati</taxon>
        <taxon>Pseudomonadota</taxon>
        <taxon>Gammaproteobacteria</taxon>
        <taxon>Oceanospirillales</taxon>
        <taxon>Alcanivoracaceae</taxon>
        <taxon>Alcanivorax</taxon>
    </lineage>
</organism>
<dbReference type="OrthoDB" id="5295226at2"/>
<dbReference type="EMBL" id="ARXV01000023">
    <property type="protein sequence ID" value="KGD62172.1"/>
    <property type="molecule type" value="Genomic_DNA"/>
</dbReference>
<keyword evidence="2" id="KW-0238">DNA-binding</keyword>
<dbReference type="InterPro" id="IPR050204">
    <property type="entry name" value="AraC_XylS_family_regulators"/>
</dbReference>
<dbReference type="SMART" id="SM00342">
    <property type="entry name" value="HTH_ARAC"/>
    <property type="match status" value="1"/>
</dbReference>
<dbReference type="eggNOG" id="COG2207">
    <property type="taxonomic scope" value="Bacteria"/>
</dbReference>
<accession>A0A095SCE2</accession>
<dbReference type="InterPro" id="IPR018060">
    <property type="entry name" value="HTH_AraC"/>
</dbReference>
<evidence type="ECO:0000259" key="4">
    <source>
        <dbReference type="PROSITE" id="PS01124"/>
    </source>
</evidence>
<dbReference type="PROSITE" id="PS01124">
    <property type="entry name" value="HTH_ARAC_FAMILY_2"/>
    <property type="match status" value="1"/>
</dbReference>
<feature type="domain" description="HTH araC/xylS-type" evidence="4">
    <location>
        <begin position="141"/>
        <end position="240"/>
    </location>
</feature>
<dbReference type="PANTHER" id="PTHR46796">
    <property type="entry name" value="HTH-TYPE TRANSCRIPTIONAL ACTIVATOR RHAS-RELATED"/>
    <property type="match status" value="1"/>
</dbReference>
<evidence type="ECO:0000256" key="1">
    <source>
        <dbReference type="ARBA" id="ARBA00023015"/>
    </source>
</evidence>
<dbReference type="Proteomes" id="UP000029444">
    <property type="component" value="Unassembled WGS sequence"/>
</dbReference>
<sequence>MEKDWKLDIVFSDSVAIFRGHVGPNNPHSHWAAQLTIALEGELEFEAGQSGRRHARAMFLSSKVKHQLFSGYVCSIYFDPLTVSPLKALGEASGEDWVVLEEDDLPVLLRELSASSDLRVLLGSDLLTGTEPGTAMDARFREVVAAITAQLRAGDDPDRDALAQQVNLSPSRFSHWFVEQAGIPLRSYKKWLKLRMAMDALLDGVNPMDAAMQAGFSDLPHMSRAFAESFGLTYMDALHAWQQAQQS</sequence>
<dbReference type="RefSeq" id="WP_052041715.1">
    <property type="nucleotide sequence ID" value="NZ_ARXV01000023.1"/>
</dbReference>
<reference evidence="5 6" key="1">
    <citation type="submission" date="2012-09" db="EMBL/GenBank/DDBJ databases">
        <title>Genome Sequence of alkane-degrading Bacterium Alcanivorax sp. 19-m-6.</title>
        <authorList>
            <person name="Lai Q."/>
            <person name="Shao Z."/>
        </authorList>
    </citation>
    <scope>NUCLEOTIDE SEQUENCE [LARGE SCALE GENOMIC DNA]</scope>
    <source>
        <strain evidence="5 6">19-m-6</strain>
    </source>
</reference>
<keyword evidence="1" id="KW-0805">Transcription regulation</keyword>
<gene>
    <name evidence="5" type="ORF">Y5S_03660</name>
</gene>
<evidence type="ECO:0000256" key="3">
    <source>
        <dbReference type="ARBA" id="ARBA00023163"/>
    </source>
</evidence>
<evidence type="ECO:0000256" key="2">
    <source>
        <dbReference type="ARBA" id="ARBA00023125"/>
    </source>
</evidence>
<dbReference type="PATRIC" id="fig|1177154.3.peg.3668"/>
<evidence type="ECO:0000313" key="5">
    <source>
        <dbReference type="EMBL" id="KGD62172.1"/>
    </source>
</evidence>
<name>A0A095SCE2_9GAMM</name>
<comment type="caution">
    <text evidence="5">The sequence shown here is derived from an EMBL/GenBank/DDBJ whole genome shotgun (WGS) entry which is preliminary data.</text>
</comment>
<dbReference type="Gene3D" id="1.10.10.60">
    <property type="entry name" value="Homeodomain-like"/>
    <property type="match status" value="1"/>
</dbReference>
<dbReference type="Pfam" id="PF12833">
    <property type="entry name" value="HTH_18"/>
    <property type="match status" value="1"/>
</dbReference>
<dbReference type="GO" id="GO:0043565">
    <property type="term" value="F:sequence-specific DNA binding"/>
    <property type="evidence" value="ECO:0007669"/>
    <property type="project" value="InterPro"/>
</dbReference>
<keyword evidence="6" id="KW-1185">Reference proteome</keyword>
<dbReference type="STRING" id="1177154.Y5S_03660"/>
<dbReference type="AlphaFoldDB" id="A0A095SCE2"/>
<keyword evidence="3" id="KW-0804">Transcription</keyword>
<dbReference type="GO" id="GO:0003700">
    <property type="term" value="F:DNA-binding transcription factor activity"/>
    <property type="evidence" value="ECO:0007669"/>
    <property type="project" value="InterPro"/>
</dbReference>
<evidence type="ECO:0000313" key="6">
    <source>
        <dbReference type="Proteomes" id="UP000029444"/>
    </source>
</evidence>